<keyword evidence="1" id="KW-0808">Transferase</keyword>
<gene>
    <name evidence="5" type="ORF">ACFQDH_18090</name>
</gene>
<organism evidence="5 6">
    <name type="scientific">Flexivirga alba</name>
    <dbReference type="NCBI Taxonomy" id="702742"/>
    <lineage>
        <taxon>Bacteria</taxon>
        <taxon>Bacillati</taxon>
        <taxon>Actinomycetota</taxon>
        <taxon>Actinomycetes</taxon>
        <taxon>Micrococcales</taxon>
        <taxon>Dermacoccaceae</taxon>
        <taxon>Flexivirga</taxon>
    </lineage>
</organism>
<feature type="domain" description="GAF" evidence="4">
    <location>
        <begin position="58"/>
        <end position="206"/>
    </location>
</feature>
<evidence type="ECO:0000256" key="3">
    <source>
        <dbReference type="ARBA" id="ARBA00023012"/>
    </source>
</evidence>
<evidence type="ECO:0000256" key="1">
    <source>
        <dbReference type="ARBA" id="ARBA00022679"/>
    </source>
</evidence>
<protein>
    <submittedName>
        <fullName evidence="5">GAF domain-containing protein</fullName>
    </submittedName>
</protein>
<dbReference type="PANTHER" id="PTHR24421:SF56">
    <property type="entry name" value="OXYGEN SENSOR HISTIDINE KINASE RESPONSE REGULATOR DOST"/>
    <property type="match status" value="1"/>
</dbReference>
<keyword evidence="3" id="KW-0902">Two-component regulatory system</keyword>
<reference evidence="6" key="1">
    <citation type="journal article" date="2019" name="Int. J. Syst. Evol. Microbiol.">
        <title>The Global Catalogue of Microorganisms (GCM) 10K type strain sequencing project: providing services to taxonomists for standard genome sequencing and annotation.</title>
        <authorList>
            <consortium name="The Broad Institute Genomics Platform"/>
            <consortium name="The Broad Institute Genome Sequencing Center for Infectious Disease"/>
            <person name="Wu L."/>
            <person name="Ma J."/>
        </authorList>
    </citation>
    <scope>NUCLEOTIDE SEQUENCE [LARGE SCALE GENOMIC DNA]</scope>
    <source>
        <strain evidence="6">CCUG 58127</strain>
    </source>
</reference>
<dbReference type="Pfam" id="PF13185">
    <property type="entry name" value="GAF_2"/>
    <property type="match status" value="2"/>
</dbReference>
<dbReference type="Proteomes" id="UP001596298">
    <property type="component" value="Unassembled WGS sequence"/>
</dbReference>
<comment type="caution">
    <text evidence="5">The sequence shown here is derived from an EMBL/GenBank/DDBJ whole genome shotgun (WGS) entry which is preliminary data.</text>
</comment>
<dbReference type="SUPFAM" id="SSF55781">
    <property type="entry name" value="GAF domain-like"/>
    <property type="match status" value="2"/>
</dbReference>
<dbReference type="SMART" id="SM00065">
    <property type="entry name" value="GAF"/>
    <property type="match status" value="2"/>
</dbReference>
<evidence type="ECO:0000313" key="6">
    <source>
        <dbReference type="Proteomes" id="UP001596298"/>
    </source>
</evidence>
<dbReference type="InterPro" id="IPR050482">
    <property type="entry name" value="Sensor_HK_TwoCompSys"/>
</dbReference>
<feature type="domain" description="GAF" evidence="4">
    <location>
        <begin position="227"/>
        <end position="378"/>
    </location>
</feature>
<dbReference type="EMBL" id="JBHSWH010000001">
    <property type="protein sequence ID" value="MFC6707111.1"/>
    <property type="molecule type" value="Genomic_DNA"/>
</dbReference>
<dbReference type="Pfam" id="PF07730">
    <property type="entry name" value="HisKA_3"/>
    <property type="match status" value="1"/>
</dbReference>
<dbReference type="Gene3D" id="3.30.450.40">
    <property type="match status" value="2"/>
</dbReference>
<dbReference type="InterPro" id="IPR036890">
    <property type="entry name" value="HATPase_C_sf"/>
</dbReference>
<dbReference type="Gene3D" id="1.20.5.1930">
    <property type="match status" value="1"/>
</dbReference>
<dbReference type="CDD" id="cd16917">
    <property type="entry name" value="HATPase_UhpB-NarQ-NarX-like"/>
    <property type="match status" value="1"/>
</dbReference>
<name>A0ABW2ALA3_9MICO</name>
<proteinExistence type="predicted"/>
<evidence type="ECO:0000256" key="2">
    <source>
        <dbReference type="ARBA" id="ARBA00022777"/>
    </source>
</evidence>
<dbReference type="InterPro" id="IPR029016">
    <property type="entry name" value="GAF-like_dom_sf"/>
</dbReference>
<dbReference type="InterPro" id="IPR011712">
    <property type="entry name" value="Sig_transdc_His_kin_sub3_dim/P"/>
</dbReference>
<dbReference type="InterPro" id="IPR003018">
    <property type="entry name" value="GAF"/>
</dbReference>
<dbReference type="Pfam" id="PF02518">
    <property type="entry name" value="HATPase_c"/>
    <property type="match status" value="1"/>
</dbReference>
<accession>A0ABW2ALA3</accession>
<keyword evidence="6" id="KW-1185">Reference proteome</keyword>
<dbReference type="InterPro" id="IPR003594">
    <property type="entry name" value="HATPase_dom"/>
</dbReference>
<dbReference type="PANTHER" id="PTHR24421">
    <property type="entry name" value="NITRATE/NITRITE SENSOR PROTEIN NARX-RELATED"/>
    <property type="match status" value="1"/>
</dbReference>
<dbReference type="Gene3D" id="3.30.565.10">
    <property type="entry name" value="Histidine kinase-like ATPase, C-terminal domain"/>
    <property type="match status" value="1"/>
</dbReference>
<evidence type="ECO:0000259" key="4">
    <source>
        <dbReference type="SMART" id="SM00065"/>
    </source>
</evidence>
<dbReference type="SUPFAM" id="SSF55874">
    <property type="entry name" value="ATPase domain of HSP90 chaperone/DNA topoisomerase II/histidine kinase"/>
    <property type="match status" value="1"/>
</dbReference>
<sequence length="587" mass="62457">MQSPNEGSAGGHSLVTPAALDLDDLIGELRARAEASTRSHERLAHLLDAVVAVTADLELSDVLSRIVRAACELVDAKFGALGVLDRDREHLVEFITRGLTPDERAAIGDLPHGKGILGLLIREPHPLRLGDLSKHPDSYGFPANHPAMHSFLGAPVRIRDEVFGNIYLTEKADGGQFTSDDETILIALAAAAGIAIDNARLYERSRRQRAWVETSSELSQRLLEGSTERDAMRFLVAAAVEHAYARNGFVALHDEVGQLHVVTCDLHSGGEACDTVLSAPGWRTLVQTGEPVLLGAGSSAPADLGTGLTTELTSVLGDGHGEIAVLPVVVGTEDVGVLVVVWDKDSASLAAEMLELLAGLAGQTGLALTASRAQHDRSRLGLLEDRDRIARDMHDHVIQRLFATGLSLQAASHLATHPTVRARVDDAVDDLDRAIKDIRHAIFELHDVGSSTARQAVESLVAELTEPLGFPPEISIEGPVDRLPAGVVTDVLAVVREGLSNVARHAGADRASVDVDCNEELIVRVRDNGGGIPPGTRRSGLDNLDRRARSRGGALTVQPIGPAGTELEWRIPVDRASATSTGEAMRS</sequence>
<dbReference type="RefSeq" id="WP_382403779.1">
    <property type="nucleotide sequence ID" value="NZ_JBHSWH010000001.1"/>
</dbReference>
<keyword evidence="2" id="KW-0418">Kinase</keyword>
<evidence type="ECO:0000313" key="5">
    <source>
        <dbReference type="EMBL" id="MFC6707111.1"/>
    </source>
</evidence>